<evidence type="ECO:0000313" key="1">
    <source>
        <dbReference type="EMBL" id="OBV40969.1"/>
    </source>
</evidence>
<accession>A0A1A7C7H1</accession>
<sequence>MLPPIPSAGSAGRSPAEVMRAVSRYAMTIPHDVEATRMPHVLRVSRKAINIINIIIFIYIKFNGHKINISKLKKQYI</sequence>
<dbReference type="STRING" id="1747903.ASR47_102212"/>
<dbReference type="AlphaFoldDB" id="A0A1A7C7H1"/>
<keyword evidence="2" id="KW-1185">Reference proteome</keyword>
<name>A0A1A7C7H1_9BURK</name>
<proteinExistence type="predicted"/>
<protein>
    <submittedName>
        <fullName evidence="1">Uncharacterized protein</fullName>
    </submittedName>
</protein>
<evidence type="ECO:0000313" key="2">
    <source>
        <dbReference type="Proteomes" id="UP000092713"/>
    </source>
</evidence>
<dbReference type="EMBL" id="LOCQ01000041">
    <property type="protein sequence ID" value="OBV40969.1"/>
    <property type="molecule type" value="Genomic_DNA"/>
</dbReference>
<dbReference type="Proteomes" id="UP000092713">
    <property type="component" value="Unassembled WGS sequence"/>
</dbReference>
<gene>
    <name evidence="1" type="ORF">ASR47_102212</name>
</gene>
<comment type="caution">
    <text evidence="1">The sequence shown here is derived from an EMBL/GenBank/DDBJ whole genome shotgun (WGS) entry which is preliminary data.</text>
</comment>
<organism evidence="1 2">
    <name type="scientific">Janthinobacterium psychrotolerans</name>
    <dbReference type="NCBI Taxonomy" id="1747903"/>
    <lineage>
        <taxon>Bacteria</taxon>
        <taxon>Pseudomonadati</taxon>
        <taxon>Pseudomonadota</taxon>
        <taxon>Betaproteobacteria</taxon>
        <taxon>Burkholderiales</taxon>
        <taxon>Oxalobacteraceae</taxon>
        <taxon>Janthinobacterium</taxon>
    </lineage>
</organism>
<reference evidence="1 2" key="1">
    <citation type="submission" date="2016-04" db="EMBL/GenBank/DDBJ databases">
        <title>Draft genome sequence of Janthinobacterium psychrotolerans sp. nov., isolated from freshwater sediments in Denmark.</title>
        <authorList>
            <person name="Gong X."/>
            <person name="Skrivergaard S."/>
            <person name="Korsgaard B.S."/>
            <person name="Schreiber L."/>
            <person name="Marshall I.P."/>
            <person name="Finster K."/>
            <person name="Schramm A."/>
        </authorList>
    </citation>
    <scope>NUCLEOTIDE SEQUENCE [LARGE SCALE GENOMIC DNA]</scope>
    <source>
        <strain evidence="1 2">S3-2</strain>
    </source>
</reference>